<proteinExistence type="predicted"/>
<feature type="compositionally biased region" description="Low complexity" evidence="1">
    <location>
        <begin position="24"/>
        <end position="38"/>
    </location>
</feature>
<reference evidence="2 3" key="1">
    <citation type="submission" date="2017-05" db="EMBL/GenBank/DDBJ databases">
        <authorList>
            <person name="Varghese N."/>
            <person name="Submissions S."/>
        </authorList>
    </citation>
    <scope>NUCLEOTIDE SEQUENCE [LARGE SCALE GENOMIC DNA]</scope>
    <source>
        <strain evidence="2 3">DSM 29506</strain>
    </source>
</reference>
<sequence>MVACAICGSTEVQKSLMAPRVQSARTAAAPAEGEAPATDKAPSLRTPTSDAERVLTEFRRKVEENSEYVGTNFAQEARAMHDGDSPERAIYGEAKPDEAKKLIEDGVPVLPLPFLPGRKTN</sequence>
<name>A0A521F0N0_9RHOB</name>
<dbReference type="AlphaFoldDB" id="A0A521F0N0"/>
<evidence type="ECO:0000313" key="3">
    <source>
        <dbReference type="Proteomes" id="UP000316030"/>
    </source>
</evidence>
<gene>
    <name evidence="2" type="ORF">SAMN06265173_12233</name>
</gene>
<dbReference type="InterPro" id="IPR009562">
    <property type="entry name" value="DUF1178"/>
</dbReference>
<accession>A0A521F0N0</accession>
<protein>
    <recommendedName>
        <fullName evidence="4">DUF1178 domain-containing protein</fullName>
    </recommendedName>
</protein>
<evidence type="ECO:0008006" key="4">
    <source>
        <dbReference type="Google" id="ProtNLM"/>
    </source>
</evidence>
<organism evidence="2 3">
    <name type="scientific">Thalassovita litoralis</name>
    <dbReference type="NCBI Taxonomy" id="1010611"/>
    <lineage>
        <taxon>Bacteria</taxon>
        <taxon>Pseudomonadati</taxon>
        <taxon>Pseudomonadota</taxon>
        <taxon>Alphaproteobacteria</taxon>
        <taxon>Rhodobacterales</taxon>
        <taxon>Roseobacteraceae</taxon>
        <taxon>Thalassovita</taxon>
    </lineage>
</organism>
<dbReference type="Pfam" id="PF06676">
    <property type="entry name" value="DUF1178"/>
    <property type="match status" value="1"/>
</dbReference>
<feature type="region of interest" description="Disordered" evidence="1">
    <location>
        <begin position="15"/>
        <end position="51"/>
    </location>
</feature>
<evidence type="ECO:0000313" key="2">
    <source>
        <dbReference type="EMBL" id="SMO89774.1"/>
    </source>
</evidence>
<dbReference type="EMBL" id="FXTO01000022">
    <property type="protein sequence ID" value="SMO89774.1"/>
    <property type="molecule type" value="Genomic_DNA"/>
</dbReference>
<dbReference type="Proteomes" id="UP000316030">
    <property type="component" value="Unassembled WGS sequence"/>
</dbReference>
<keyword evidence="3" id="KW-1185">Reference proteome</keyword>
<evidence type="ECO:0000256" key="1">
    <source>
        <dbReference type="SAM" id="MobiDB-lite"/>
    </source>
</evidence>